<sequence length="281" mass="30323">MYSSIMGCVYCFAWIGDEQYLRPDPMYGGAMSRFGLVGIILIAGVSASSAADLMRPAPAVPTAFDWTGAYVGLHLGYGWGDSDFVDSEYNGAPPYFPVVNWSVDSDGWLGGAQAGYNFQHGAAVFGVEGEIGYLNLRGTKVQPGLDPYGFPYDGYGKVRGGWYGAISARLGYALDRTLIYVKGGAVYSGAKLGFLDTCTEDPCGNTTISISKKVEWGYLLGAGVEHAWTDNLTAKIEYAYMDFGRSTIHGLGYVGGWNAVPFNIRSDLSVHSVRLGINYKF</sequence>
<evidence type="ECO:0000256" key="4">
    <source>
        <dbReference type="ARBA" id="ARBA00023237"/>
    </source>
</evidence>
<dbReference type="Gene3D" id="2.40.160.20">
    <property type="match status" value="1"/>
</dbReference>
<dbReference type="InterPro" id="IPR011250">
    <property type="entry name" value="OMP/PagP_B-barrel"/>
</dbReference>
<reference evidence="7 8" key="1">
    <citation type="submission" date="2020-08" db="EMBL/GenBank/DDBJ databases">
        <title>Genomic Encyclopedia of Type Strains, Phase IV (KMG-IV): sequencing the most valuable type-strain genomes for metagenomic binning, comparative biology and taxonomic classification.</title>
        <authorList>
            <person name="Goeker M."/>
        </authorList>
    </citation>
    <scope>NUCLEOTIDE SEQUENCE [LARGE SCALE GENOMIC DNA]</scope>
    <source>
        <strain evidence="7 8">DSM 101465</strain>
    </source>
</reference>
<evidence type="ECO:0000313" key="7">
    <source>
        <dbReference type="EMBL" id="MBB6166644.1"/>
    </source>
</evidence>
<dbReference type="AlphaFoldDB" id="A0A841K6Y5"/>
<comment type="similarity">
    <text evidence="5">Belongs to the Omp25/RopB family.</text>
</comment>
<protein>
    <submittedName>
        <fullName evidence="7">Outer membrane immunogenic protein</fullName>
    </submittedName>
</protein>
<evidence type="ECO:0000256" key="1">
    <source>
        <dbReference type="ARBA" id="ARBA00004442"/>
    </source>
</evidence>
<comment type="caution">
    <text evidence="7">The sequence shown here is derived from an EMBL/GenBank/DDBJ whole genome shotgun (WGS) entry which is preliminary data.</text>
</comment>
<dbReference type="SUPFAM" id="SSF56925">
    <property type="entry name" value="OMPA-like"/>
    <property type="match status" value="1"/>
</dbReference>
<proteinExistence type="inferred from homology"/>
<keyword evidence="2" id="KW-0732">Signal</keyword>
<keyword evidence="3" id="KW-0472">Membrane</keyword>
<name>A0A841K6Y5_9HYPH</name>
<accession>A0A841K6Y5</accession>
<evidence type="ECO:0000259" key="6">
    <source>
        <dbReference type="Pfam" id="PF13505"/>
    </source>
</evidence>
<feature type="domain" description="Outer membrane protein beta-barrel" evidence="6">
    <location>
        <begin position="40"/>
        <end position="281"/>
    </location>
</feature>
<evidence type="ECO:0000256" key="5">
    <source>
        <dbReference type="ARBA" id="ARBA00038306"/>
    </source>
</evidence>
<evidence type="ECO:0000256" key="2">
    <source>
        <dbReference type="ARBA" id="ARBA00022729"/>
    </source>
</evidence>
<dbReference type="EMBL" id="JACHEH010000001">
    <property type="protein sequence ID" value="MBB6166644.1"/>
    <property type="molecule type" value="Genomic_DNA"/>
</dbReference>
<dbReference type="PANTHER" id="PTHR34001">
    <property type="entry name" value="BLL7405 PROTEIN"/>
    <property type="match status" value="1"/>
</dbReference>
<dbReference type="PANTHER" id="PTHR34001:SF3">
    <property type="entry name" value="BLL7405 PROTEIN"/>
    <property type="match status" value="1"/>
</dbReference>
<organism evidence="7 8">
    <name type="scientific">Chelatococcus composti</name>
    <dbReference type="NCBI Taxonomy" id="1743235"/>
    <lineage>
        <taxon>Bacteria</taxon>
        <taxon>Pseudomonadati</taxon>
        <taxon>Pseudomonadota</taxon>
        <taxon>Alphaproteobacteria</taxon>
        <taxon>Hyphomicrobiales</taxon>
        <taxon>Chelatococcaceae</taxon>
        <taxon>Chelatococcus</taxon>
    </lineage>
</organism>
<comment type="subcellular location">
    <subcellularLocation>
        <location evidence="1">Cell outer membrane</location>
    </subcellularLocation>
</comment>
<evidence type="ECO:0000313" key="8">
    <source>
        <dbReference type="Proteomes" id="UP000588017"/>
    </source>
</evidence>
<dbReference type="InterPro" id="IPR027385">
    <property type="entry name" value="Beta-barrel_OMP"/>
</dbReference>
<dbReference type="Pfam" id="PF13505">
    <property type="entry name" value="OMP_b-brl"/>
    <property type="match status" value="1"/>
</dbReference>
<dbReference type="Proteomes" id="UP000588017">
    <property type="component" value="Unassembled WGS sequence"/>
</dbReference>
<dbReference type="InterPro" id="IPR051692">
    <property type="entry name" value="OMP-like"/>
</dbReference>
<keyword evidence="4" id="KW-0998">Cell outer membrane</keyword>
<gene>
    <name evidence="7" type="ORF">HNQ73_000252</name>
</gene>
<evidence type="ECO:0000256" key="3">
    <source>
        <dbReference type="ARBA" id="ARBA00023136"/>
    </source>
</evidence>
<dbReference type="GO" id="GO:0009279">
    <property type="term" value="C:cell outer membrane"/>
    <property type="evidence" value="ECO:0007669"/>
    <property type="project" value="UniProtKB-SubCell"/>
</dbReference>
<dbReference type="RefSeq" id="WP_183331468.1">
    <property type="nucleotide sequence ID" value="NZ_BMHX01000001.1"/>
</dbReference>
<keyword evidence="8" id="KW-1185">Reference proteome</keyword>